<keyword evidence="2" id="KW-1185">Reference proteome</keyword>
<protein>
    <submittedName>
        <fullName evidence="1">1476_t:CDS:1</fullName>
    </submittedName>
</protein>
<sequence>MFQDGLKEAQDGDVIHLQEVCLFGKEEFDSPFLCVDFVDTCQFFSPEEFRFCLDGPDAWYIVDEMHLMDRIRGKTTLYVLCKEVEKLYDMWDGILRFVLESARNPEKHVLNLAIHMYQTHIFSYIGKIDSPEDSLMHKRSHR</sequence>
<accession>A0A9N9HAN1</accession>
<evidence type="ECO:0000313" key="1">
    <source>
        <dbReference type="EMBL" id="CAG8665902.1"/>
    </source>
</evidence>
<comment type="caution">
    <text evidence="1">The sequence shown here is derived from an EMBL/GenBank/DDBJ whole genome shotgun (WGS) entry which is preliminary data.</text>
</comment>
<evidence type="ECO:0000313" key="2">
    <source>
        <dbReference type="Proteomes" id="UP000789831"/>
    </source>
</evidence>
<name>A0A9N9HAN1_9GLOM</name>
<organism evidence="1 2">
    <name type="scientific">Ambispora gerdemannii</name>
    <dbReference type="NCBI Taxonomy" id="144530"/>
    <lineage>
        <taxon>Eukaryota</taxon>
        <taxon>Fungi</taxon>
        <taxon>Fungi incertae sedis</taxon>
        <taxon>Mucoromycota</taxon>
        <taxon>Glomeromycotina</taxon>
        <taxon>Glomeromycetes</taxon>
        <taxon>Archaeosporales</taxon>
        <taxon>Ambisporaceae</taxon>
        <taxon>Ambispora</taxon>
    </lineage>
</organism>
<proteinExistence type="predicted"/>
<dbReference type="EMBL" id="CAJVPL010006718">
    <property type="protein sequence ID" value="CAG8665902.1"/>
    <property type="molecule type" value="Genomic_DNA"/>
</dbReference>
<gene>
    <name evidence="1" type="ORF">AGERDE_LOCUS12035</name>
</gene>
<dbReference type="Proteomes" id="UP000789831">
    <property type="component" value="Unassembled WGS sequence"/>
</dbReference>
<reference evidence="1" key="1">
    <citation type="submission" date="2021-06" db="EMBL/GenBank/DDBJ databases">
        <authorList>
            <person name="Kallberg Y."/>
            <person name="Tangrot J."/>
            <person name="Rosling A."/>
        </authorList>
    </citation>
    <scope>NUCLEOTIDE SEQUENCE</scope>
    <source>
        <strain evidence="1">MT106</strain>
    </source>
</reference>
<dbReference type="AlphaFoldDB" id="A0A9N9HAN1"/>